<evidence type="ECO:0000313" key="1">
    <source>
        <dbReference type="EMBL" id="PXF62197.1"/>
    </source>
</evidence>
<organism evidence="1 2">
    <name type="scientific">Candidatus Methanogaster sp</name>
    <dbReference type="NCBI Taxonomy" id="3386292"/>
    <lineage>
        <taxon>Archaea</taxon>
        <taxon>Methanobacteriati</taxon>
        <taxon>Methanobacteriota</taxon>
        <taxon>Stenosarchaea group</taxon>
        <taxon>Methanomicrobia</taxon>
        <taxon>Methanosarcinales</taxon>
        <taxon>ANME-2 cluster</taxon>
        <taxon>Candidatus Methanogasteraceae</taxon>
        <taxon>Candidatus Methanogaster</taxon>
    </lineage>
</organism>
<accession>A0AC61L7B3</accession>
<protein>
    <submittedName>
        <fullName evidence="1">Uncharacterized protein</fullName>
    </submittedName>
</protein>
<name>A0AC61L7B3_9EURY</name>
<reference evidence="1" key="1">
    <citation type="submission" date="2018-01" db="EMBL/GenBank/DDBJ databases">
        <authorList>
            <person name="Krukenberg V."/>
        </authorList>
    </citation>
    <scope>NUCLEOTIDE SEQUENCE</scope>
    <source>
        <strain evidence="1">E20ANME2</strain>
    </source>
</reference>
<evidence type="ECO:0000313" key="2">
    <source>
        <dbReference type="Proteomes" id="UP000248329"/>
    </source>
</evidence>
<comment type="caution">
    <text evidence="1">The sequence shown here is derived from an EMBL/GenBank/DDBJ whole genome shotgun (WGS) entry which is preliminary data.</text>
</comment>
<gene>
    <name evidence="1" type="ORF">C4B59_00885</name>
</gene>
<sequence>MLSSAMIFDYSIIDTDELWCGWVSAPRAKQTKEAIYTMKKEYVIAIVLLAVLVACNAPAAMGQCCPCPPGAQVDACVPGVATGPCPCYCGTSGTVTNGTVHIEYYQYPGSNIQTANFDVPDGNIKWARVYWHIWGGNPQADGWTNATFCNATAGCSNCNQDIPPVDGPNNPNNCDQTECCGYYMGGYGTHWVYWNVTDCITTGSNNLTVDNSNWWDGRIMHIKLIAVIEEMEEFPSDLFPTTNYWINQGYADLGNGNPDPITYTTWFDGPIISAGRNWTLWHLALANHQMNISFNGRDVASYPWMADYYGEKVELINSSWINDSSQNMTWDAGGDDPHPVEAVLVDNDYYFKPDLVVTDKKIEHMNGTCYCQTPTGFVVCHVYDVDALVKNRGGADSGAFNVCLYNNTTRVDTEPVSNLKPGESKWVRLQWHPATAGTHTLRVMADNDHTVNELLESNNNITQNETVDPVGTPDLYAYPCCIDFSPAWKSNATDITVTVLNDGKADASNFVVTVTMTSDCPGDPSYPWSNSTITSVCAKAYKNVTFTSPPLSHCCNYTVTARLDSGGTVTESDETNNNETKVFHAIRVKLKVTHHYGNWSTYNGPLSNNMPVVMFELYKNVTNYTTPYELLASEADVLYDVDSSDGIKGINRGYAASGMSTWYLNESAGGEDPECPEYRPIYWYLFVNGVPTPDMPTRMYSYTLRCGEVVHMDLLKYINSGNDTSQFKPRPIMDFPEPFKRGYDGTFNDTTIVYPNNDPSGDYAALAAAIQSNLVNNCSTHCVSLAGHVHIETNATVGGRKSTDHLILIGTKQENSLIALANANHSEIGMPMYFDSDGLIDDWLYNDDDPAVPDCCSKKNSSYHRVVMACDNPFDNADTTDSWKDTIPMMWIASGVTDCYAKDAAEMLTIGCNQSSWDDKRFWNKSRYSGSGGCGDIDGNCIVDWFDYITLKCAVGGVPGWEIKTSNWASDVDNCNCRVDWFDYITLRCTVGGVPGWSTNCCDDCECDI</sequence>
<proteinExistence type="predicted"/>
<dbReference type="Proteomes" id="UP000248329">
    <property type="component" value="Unassembled WGS sequence"/>
</dbReference>
<dbReference type="EMBL" id="PQXF01000001">
    <property type="protein sequence ID" value="PXF62197.1"/>
    <property type="molecule type" value="Genomic_DNA"/>
</dbReference>